<comment type="caution">
    <text evidence="3">The sequence shown here is derived from an EMBL/GenBank/DDBJ whole genome shotgun (WGS) entry which is preliminary data.</text>
</comment>
<dbReference type="AlphaFoldDB" id="A0AA38LYA8"/>
<dbReference type="Pfam" id="PF00024">
    <property type="entry name" value="PAN_1"/>
    <property type="match status" value="1"/>
</dbReference>
<reference evidence="3" key="1">
    <citation type="journal article" date="2022" name="G3 (Bethesda)">
        <title>High quality genome of the basidiomycete yeast Dioszegia hungarica PDD-24b-2 isolated from cloud water.</title>
        <authorList>
            <person name="Jarrige D."/>
            <person name="Haridas S."/>
            <person name="Bleykasten-Grosshans C."/>
            <person name="Joly M."/>
            <person name="Nadalig T."/>
            <person name="Sancelme M."/>
            <person name="Vuilleumier S."/>
            <person name="Grigoriev I.V."/>
            <person name="Amato P."/>
            <person name="Bringel F."/>
        </authorList>
    </citation>
    <scope>NUCLEOTIDE SEQUENCE</scope>
    <source>
        <strain evidence="3">PDD-24b-2</strain>
    </source>
</reference>
<accession>A0AA38LYA8</accession>
<evidence type="ECO:0000313" key="3">
    <source>
        <dbReference type="EMBL" id="KAI9638744.1"/>
    </source>
</evidence>
<keyword evidence="4" id="KW-1185">Reference proteome</keyword>
<dbReference type="InterPro" id="IPR003609">
    <property type="entry name" value="Pan_app"/>
</dbReference>
<evidence type="ECO:0000256" key="1">
    <source>
        <dbReference type="SAM" id="SignalP"/>
    </source>
</evidence>
<dbReference type="Proteomes" id="UP001164286">
    <property type="component" value="Unassembled WGS sequence"/>
</dbReference>
<sequence>MRSIITPILIFLSLSLPALASPTTSTPLKQATRDSIVSRAQNPLRRQNTASCLACSTCCSGFCSMSGQTNHAVYADTGVPPNVVHLSGPVTQSSLETCIRSCCNLQTCDTATYDPISKECNTYDLASSGGPQYVSDPGVQLVANKVTCAGNTVKGGSRTCCDAPVRL</sequence>
<name>A0AA38LYA8_9TREE</name>
<dbReference type="RefSeq" id="XP_052948521.1">
    <property type="nucleotide sequence ID" value="XM_053091699.1"/>
</dbReference>
<evidence type="ECO:0000313" key="4">
    <source>
        <dbReference type="Proteomes" id="UP001164286"/>
    </source>
</evidence>
<feature type="signal peptide" evidence="1">
    <location>
        <begin position="1"/>
        <end position="20"/>
    </location>
</feature>
<dbReference type="GeneID" id="77730904"/>
<protein>
    <recommendedName>
        <fullName evidence="2">Apple domain-containing protein</fullName>
    </recommendedName>
</protein>
<keyword evidence="1" id="KW-0732">Signal</keyword>
<proteinExistence type="predicted"/>
<organism evidence="3 4">
    <name type="scientific">Dioszegia hungarica</name>
    <dbReference type="NCBI Taxonomy" id="4972"/>
    <lineage>
        <taxon>Eukaryota</taxon>
        <taxon>Fungi</taxon>
        <taxon>Dikarya</taxon>
        <taxon>Basidiomycota</taxon>
        <taxon>Agaricomycotina</taxon>
        <taxon>Tremellomycetes</taxon>
        <taxon>Tremellales</taxon>
        <taxon>Bulleribasidiaceae</taxon>
        <taxon>Dioszegia</taxon>
    </lineage>
</organism>
<feature type="chain" id="PRO_5041203004" description="Apple domain-containing protein" evidence="1">
    <location>
        <begin position="21"/>
        <end position="167"/>
    </location>
</feature>
<gene>
    <name evidence="3" type="ORF">MKK02DRAFT_41769</name>
</gene>
<feature type="domain" description="Apple" evidence="2">
    <location>
        <begin position="90"/>
        <end position="142"/>
    </location>
</feature>
<evidence type="ECO:0000259" key="2">
    <source>
        <dbReference type="Pfam" id="PF00024"/>
    </source>
</evidence>
<dbReference type="EMBL" id="JAKWFO010000002">
    <property type="protein sequence ID" value="KAI9638744.1"/>
    <property type="molecule type" value="Genomic_DNA"/>
</dbReference>